<dbReference type="GO" id="GO:0003700">
    <property type="term" value="F:DNA-binding transcription factor activity"/>
    <property type="evidence" value="ECO:0007669"/>
    <property type="project" value="InterPro"/>
</dbReference>
<evidence type="ECO:0000256" key="4">
    <source>
        <dbReference type="SAM" id="MobiDB-lite"/>
    </source>
</evidence>
<keyword evidence="3" id="KW-0804">Transcription</keyword>
<dbReference type="Pfam" id="PF00392">
    <property type="entry name" value="GntR"/>
    <property type="match status" value="3"/>
</dbReference>
<feature type="domain" description="HTH gntR-type" evidence="5">
    <location>
        <begin position="608"/>
        <end position="667"/>
    </location>
</feature>
<dbReference type="EMBL" id="SGWX01000001">
    <property type="protein sequence ID" value="RZS60639.1"/>
    <property type="molecule type" value="Genomic_DNA"/>
</dbReference>
<feature type="region of interest" description="Disordered" evidence="4">
    <location>
        <begin position="1037"/>
        <end position="1056"/>
    </location>
</feature>
<evidence type="ECO:0000256" key="3">
    <source>
        <dbReference type="ARBA" id="ARBA00023163"/>
    </source>
</evidence>
<feature type="domain" description="HTH gntR-type" evidence="5">
    <location>
        <begin position="829"/>
        <end position="890"/>
    </location>
</feature>
<sequence length="1056" mass="109631">MTYGAALRDLLGSLHTLASTFARPDADLAKVGVGPGADTTRTAALAQITRLRTPVVRAAARMTMIAAEAEAAHAQEVAYAQRVDEAARRKGARVGAARALAVRGQADASTLGGRIARSAAASATAELVRRTGVAPSPDRVAALAAERAAARVAAHVAAHADLSAARALAPPAPDLTSPRLLPTPLAAHARELDALTSGGRIPVLADGDLLAGVIPLVAAWQDTARASILLAERELPALGPLTVEQAATLTGDAALVRDVLTHLGTRFAPALHAARVGPWAPLPTVPVDASAPRAGLDHLGFRAPATPTRPPSHDGVGETLWALGTLTGGLRAATPHARAAADVAAALTRISDHAATIGTHTTWSSRAGALDALWLALQDVHSGAGAQQATPLAQDAAASLAAVDTLALDQETRLGDAVDAATRTLLDVVDHAIRTRLYTVVVGVRPGPVVRTTRTLHPVHAFATPDNAPDLHHALDAVAALPPRDTSTRHMPGHDATAAREQLTVLLATLAEATAPPSSTRLSPTHPASMPSPVARVYAAVRARVADGTYAGALPSPSALAHRHNTTTAVARDALARLAGDGIITISPARQGATAPASPGEPVTWATVYRELRARIEDGTYRGRLPSTKALAAEFGVTTTVVHTAAAALARDGLVQRVRGPHGGTFTRGTRPPDPTPRWRAVHDDLAARIADGRLTGRLPTTRALANEYGTSASTVHQATVALTAEGLLVPRHGGPRAGIDVAAAPSGSSWRRAHDDVAARIRDGSLAGRLDSPATLARAYDVDPADAAHAVAQLVDEGLVRHQVSGNRRGLFVVPRAGRHDGALWRTIYTDLRAGIEDGTYAGRLPSRRDIATRYGSSTGAPGQAMRQLVKDGLVVTVTGTGPTAGAYVAGHTPPPTPTGATWRTVYEEIRTRIDDGTYTGRLPTVGTLAATHHTTRAPAYKALRALAATGRVATHNDGATSGTYVVSSGHPPARTTRWRIYDDLRQRVTTHGADRSLPTATELAREYGTSRKPVAFALARLADEGLIERRHHPHDAVGRSQQPGAIAPHAGPSV</sequence>
<feature type="domain" description="HTH gntR-type" evidence="5">
    <location>
        <begin position="982"/>
        <end position="1039"/>
    </location>
</feature>
<feature type="region of interest" description="Disordered" evidence="4">
    <location>
        <begin position="659"/>
        <end position="678"/>
    </location>
</feature>
<dbReference type="GO" id="GO:0003677">
    <property type="term" value="F:DNA binding"/>
    <property type="evidence" value="ECO:0007669"/>
    <property type="project" value="UniProtKB-KW"/>
</dbReference>
<keyword evidence="2" id="KW-0238">DNA-binding</keyword>
<feature type="domain" description="HTH gntR-type" evidence="5">
    <location>
        <begin position="754"/>
        <end position="814"/>
    </location>
</feature>
<name>A0A4Q7M3V2_9MICO</name>
<accession>A0A4Q7M3V2</accession>
<dbReference type="GO" id="GO:0045892">
    <property type="term" value="P:negative regulation of DNA-templated transcription"/>
    <property type="evidence" value="ECO:0007669"/>
    <property type="project" value="TreeGrafter"/>
</dbReference>
<proteinExistence type="predicted"/>
<comment type="caution">
    <text evidence="6">The sequence shown here is derived from an EMBL/GenBank/DDBJ whole genome shotgun (WGS) entry which is preliminary data.</text>
</comment>
<protein>
    <submittedName>
        <fullName evidence="6">Regulatory GntR family protein</fullName>
    </submittedName>
</protein>
<dbReference type="SMART" id="SM00345">
    <property type="entry name" value="HTH_GNTR"/>
    <property type="match status" value="7"/>
</dbReference>
<dbReference type="Gene3D" id="1.10.10.10">
    <property type="entry name" value="Winged helix-like DNA-binding domain superfamily/Winged helix DNA-binding domain"/>
    <property type="match status" value="7"/>
</dbReference>
<dbReference type="PRINTS" id="PR00035">
    <property type="entry name" value="HTHGNTR"/>
</dbReference>
<dbReference type="SUPFAM" id="SSF46785">
    <property type="entry name" value="Winged helix' DNA-binding domain"/>
    <property type="match status" value="5"/>
</dbReference>
<evidence type="ECO:0000259" key="5">
    <source>
        <dbReference type="SMART" id="SM00345"/>
    </source>
</evidence>
<dbReference type="Proteomes" id="UP000293852">
    <property type="component" value="Unassembled WGS sequence"/>
</dbReference>
<dbReference type="RefSeq" id="WP_130412714.1">
    <property type="nucleotide sequence ID" value="NZ_SGWX01000001.1"/>
</dbReference>
<feature type="domain" description="HTH gntR-type" evidence="5">
    <location>
        <begin position="682"/>
        <end position="742"/>
    </location>
</feature>
<dbReference type="InterPro" id="IPR050679">
    <property type="entry name" value="Bact_HTH_transcr_reg"/>
</dbReference>
<dbReference type="AlphaFoldDB" id="A0A4Q7M3V2"/>
<dbReference type="PANTHER" id="PTHR44846">
    <property type="entry name" value="MANNOSYL-D-GLYCERATE TRANSPORT/METABOLISM SYSTEM REPRESSOR MNGR-RELATED"/>
    <property type="match status" value="1"/>
</dbReference>
<evidence type="ECO:0000313" key="7">
    <source>
        <dbReference type="Proteomes" id="UP000293852"/>
    </source>
</evidence>
<keyword evidence="7" id="KW-1185">Reference proteome</keyword>
<organism evidence="6 7">
    <name type="scientific">Xylanimonas ulmi</name>
    <dbReference type="NCBI Taxonomy" id="228973"/>
    <lineage>
        <taxon>Bacteria</taxon>
        <taxon>Bacillati</taxon>
        <taxon>Actinomycetota</taxon>
        <taxon>Actinomycetes</taxon>
        <taxon>Micrococcales</taxon>
        <taxon>Promicromonosporaceae</taxon>
        <taxon>Xylanimonas</taxon>
    </lineage>
</organism>
<dbReference type="InterPro" id="IPR000524">
    <property type="entry name" value="Tscrpt_reg_HTH_GntR"/>
</dbReference>
<keyword evidence="1" id="KW-0805">Transcription regulation</keyword>
<dbReference type="OrthoDB" id="3214900at2"/>
<feature type="domain" description="HTH gntR-type" evidence="5">
    <location>
        <begin position="907"/>
        <end position="967"/>
    </location>
</feature>
<evidence type="ECO:0000256" key="1">
    <source>
        <dbReference type="ARBA" id="ARBA00023015"/>
    </source>
</evidence>
<dbReference type="InterPro" id="IPR036390">
    <property type="entry name" value="WH_DNA-bd_sf"/>
</dbReference>
<dbReference type="PANTHER" id="PTHR44846:SF17">
    <property type="entry name" value="GNTR-FAMILY TRANSCRIPTIONAL REGULATOR"/>
    <property type="match status" value="1"/>
</dbReference>
<reference evidence="6 7" key="1">
    <citation type="submission" date="2019-02" db="EMBL/GenBank/DDBJ databases">
        <title>Sequencing the genomes of 1000 actinobacteria strains.</title>
        <authorList>
            <person name="Klenk H.-P."/>
        </authorList>
    </citation>
    <scope>NUCLEOTIDE SEQUENCE [LARGE SCALE GENOMIC DNA]</scope>
    <source>
        <strain evidence="6 7">DSM 16932</strain>
    </source>
</reference>
<feature type="domain" description="HTH gntR-type" evidence="5">
    <location>
        <begin position="537"/>
        <end position="595"/>
    </location>
</feature>
<evidence type="ECO:0000313" key="6">
    <source>
        <dbReference type="EMBL" id="RZS60639.1"/>
    </source>
</evidence>
<evidence type="ECO:0000256" key="2">
    <source>
        <dbReference type="ARBA" id="ARBA00023125"/>
    </source>
</evidence>
<dbReference type="InterPro" id="IPR036388">
    <property type="entry name" value="WH-like_DNA-bd_sf"/>
</dbReference>
<gene>
    <name evidence="6" type="ORF">EV386_0909</name>
</gene>